<protein>
    <submittedName>
        <fullName evidence="2">Uncharacterized protein</fullName>
    </submittedName>
</protein>
<evidence type="ECO:0000256" key="1">
    <source>
        <dbReference type="SAM" id="MobiDB-lite"/>
    </source>
</evidence>
<feature type="region of interest" description="Disordered" evidence="1">
    <location>
        <begin position="236"/>
        <end position="255"/>
    </location>
</feature>
<evidence type="ECO:0000313" key="3">
    <source>
        <dbReference type="Proteomes" id="UP000000763"/>
    </source>
</evidence>
<sequence length="397" mass="40255">MAAVSSSGDADAGDWLKGSATSGVTGLRAAADEAAMAAATRDQAAASGSPPTTPAPSPRRPRRSRVAPPSARPRRRAVLAILELRHTAPPPGRAGGRHEGKRAQRKPAAARGGTWRRRQLPGRSWAATVGGGAVRGRRGRRSARPAGWSLARAAAAGGGAGRRRRRAGELEGVDGDVVAVVELDAAAGVALAEAVEAVEDGVVLADVEVLERPDLVLLGRRRGSGRGRGRALEVAHPPLHPVGAGRRQGVPPPPAEASMVAMAVVAAPEDGSAPAVANWAETARPATTTTPSRPTSQSMRRAAVAGVEVGLGQGEKTREFVVVVRNGGTRGTARHLQRVLGGCGCVGPPTSSSPTSPLHCLAADKVSLTALDSLPSPSPAVLIPIPVAATAHLAVAP</sequence>
<feature type="region of interest" description="Disordered" evidence="1">
    <location>
        <begin position="32"/>
        <end position="118"/>
    </location>
</feature>
<gene>
    <name evidence="2" type="primary">P0638H11.38</name>
</gene>
<feature type="compositionally biased region" description="Low complexity" evidence="1">
    <location>
        <begin position="1"/>
        <end position="10"/>
    </location>
</feature>
<feature type="region of interest" description="Disordered" evidence="1">
    <location>
        <begin position="127"/>
        <end position="146"/>
    </location>
</feature>
<name>Q67UH4_ORYSJ</name>
<reference evidence="3" key="2">
    <citation type="journal article" date="2008" name="Nucleic Acids Res.">
        <title>The rice annotation project database (RAP-DB): 2008 update.</title>
        <authorList>
            <consortium name="The rice annotation project (RAP)"/>
        </authorList>
    </citation>
    <scope>GENOME REANNOTATION</scope>
    <source>
        <strain evidence="3">cv. Nipponbare</strain>
    </source>
</reference>
<reference evidence="3" key="1">
    <citation type="journal article" date="2005" name="Nature">
        <title>The map-based sequence of the rice genome.</title>
        <authorList>
            <consortium name="International rice genome sequencing project (IRGSP)"/>
            <person name="Matsumoto T."/>
            <person name="Wu J."/>
            <person name="Kanamori H."/>
            <person name="Katayose Y."/>
            <person name="Fujisawa M."/>
            <person name="Namiki N."/>
            <person name="Mizuno H."/>
            <person name="Yamamoto K."/>
            <person name="Antonio B.A."/>
            <person name="Baba T."/>
            <person name="Sakata K."/>
            <person name="Nagamura Y."/>
            <person name="Aoki H."/>
            <person name="Arikawa K."/>
            <person name="Arita K."/>
            <person name="Bito T."/>
            <person name="Chiden Y."/>
            <person name="Fujitsuka N."/>
            <person name="Fukunaka R."/>
            <person name="Hamada M."/>
            <person name="Harada C."/>
            <person name="Hayashi A."/>
            <person name="Hijishita S."/>
            <person name="Honda M."/>
            <person name="Hosokawa S."/>
            <person name="Ichikawa Y."/>
            <person name="Idonuma A."/>
            <person name="Iijima M."/>
            <person name="Ikeda M."/>
            <person name="Ikeno M."/>
            <person name="Ito K."/>
            <person name="Ito S."/>
            <person name="Ito T."/>
            <person name="Ito Y."/>
            <person name="Ito Y."/>
            <person name="Iwabuchi A."/>
            <person name="Kamiya K."/>
            <person name="Karasawa W."/>
            <person name="Kurita K."/>
            <person name="Katagiri S."/>
            <person name="Kikuta A."/>
            <person name="Kobayashi H."/>
            <person name="Kobayashi N."/>
            <person name="Machita K."/>
            <person name="Maehara T."/>
            <person name="Masukawa M."/>
            <person name="Mizubayashi T."/>
            <person name="Mukai Y."/>
            <person name="Nagasaki H."/>
            <person name="Nagata Y."/>
            <person name="Naito S."/>
            <person name="Nakashima M."/>
            <person name="Nakama Y."/>
            <person name="Nakamichi Y."/>
            <person name="Nakamura M."/>
            <person name="Meguro A."/>
            <person name="Negishi M."/>
            <person name="Ohta I."/>
            <person name="Ohta T."/>
            <person name="Okamoto M."/>
            <person name="Ono N."/>
            <person name="Saji S."/>
            <person name="Sakaguchi M."/>
            <person name="Sakai K."/>
            <person name="Shibata M."/>
            <person name="Shimokawa T."/>
            <person name="Song J."/>
            <person name="Takazaki Y."/>
            <person name="Terasawa K."/>
            <person name="Tsugane M."/>
            <person name="Tsuji K."/>
            <person name="Ueda S."/>
            <person name="Waki K."/>
            <person name="Yamagata H."/>
            <person name="Yamamoto M."/>
            <person name="Yamamoto S."/>
            <person name="Yamane H."/>
            <person name="Yoshiki S."/>
            <person name="Yoshihara R."/>
            <person name="Yukawa K."/>
            <person name="Zhong H."/>
            <person name="Yano M."/>
            <person name="Yuan Q."/>
            <person name="Ouyang S."/>
            <person name="Liu J."/>
            <person name="Jones K.M."/>
            <person name="Gansberger K."/>
            <person name="Moffat K."/>
            <person name="Hill J."/>
            <person name="Bera J."/>
            <person name="Fadrosh D."/>
            <person name="Jin S."/>
            <person name="Johri S."/>
            <person name="Kim M."/>
            <person name="Overton L."/>
            <person name="Reardon M."/>
            <person name="Tsitrin T."/>
            <person name="Vuong H."/>
            <person name="Weaver B."/>
            <person name="Ciecko A."/>
            <person name="Tallon L."/>
            <person name="Jackson J."/>
            <person name="Pai G."/>
            <person name="Aken S.V."/>
            <person name="Utterback T."/>
            <person name="Reidmuller S."/>
            <person name="Feldblyum T."/>
            <person name="Hsiao J."/>
            <person name="Zismann V."/>
            <person name="Iobst S."/>
            <person name="de Vazeille A.R."/>
            <person name="Buell C.R."/>
            <person name="Ying K."/>
            <person name="Li Y."/>
            <person name="Lu T."/>
            <person name="Huang Y."/>
            <person name="Zhao Q."/>
            <person name="Feng Q."/>
            <person name="Zhang L."/>
            <person name="Zhu J."/>
            <person name="Weng Q."/>
            <person name="Mu J."/>
            <person name="Lu Y."/>
            <person name="Fan D."/>
            <person name="Liu Y."/>
            <person name="Guan J."/>
            <person name="Zhang Y."/>
            <person name="Yu S."/>
            <person name="Liu X."/>
            <person name="Zhang Y."/>
            <person name="Hong G."/>
            <person name="Han B."/>
            <person name="Choisne N."/>
            <person name="Demange N."/>
            <person name="Orjeda G."/>
            <person name="Samain S."/>
            <person name="Cattolico L."/>
            <person name="Pelletier E."/>
            <person name="Couloux A."/>
            <person name="Segurens B."/>
            <person name="Wincker P."/>
            <person name="D'Hont A."/>
            <person name="Scarpelli C."/>
            <person name="Weissenbach J."/>
            <person name="Salanoubat M."/>
            <person name="Quetier F."/>
            <person name="Yu Y."/>
            <person name="Kim H.R."/>
            <person name="Rambo T."/>
            <person name="Currie J."/>
            <person name="Collura K."/>
            <person name="Luo M."/>
            <person name="Yang T."/>
            <person name="Ammiraju J.S.S."/>
            <person name="Engler F."/>
            <person name="Soderlund C."/>
            <person name="Wing R.A."/>
            <person name="Palmer L.E."/>
            <person name="de la Bastide M."/>
            <person name="Spiegel L."/>
            <person name="Nascimento L."/>
            <person name="Zutavern T."/>
            <person name="O'Shaughnessy A."/>
            <person name="Dike S."/>
            <person name="Dedhia N."/>
            <person name="Preston R."/>
            <person name="Balija V."/>
            <person name="McCombie W.R."/>
            <person name="Chow T."/>
            <person name="Chen H."/>
            <person name="Chung M."/>
            <person name="Chen C."/>
            <person name="Shaw J."/>
            <person name="Wu H."/>
            <person name="Hsiao K."/>
            <person name="Chao Y."/>
            <person name="Chu M."/>
            <person name="Cheng C."/>
            <person name="Hour A."/>
            <person name="Lee P."/>
            <person name="Lin S."/>
            <person name="Lin Y."/>
            <person name="Liou J."/>
            <person name="Liu S."/>
            <person name="Hsing Y."/>
            <person name="Raghuvanshi S."/>
            <person name="Mohanty A."/>
            <person name="Bharti A.K."/>
            <person name="Gaur A."/>
            <person name="Gupta V."/>
            <person name="Kumar D."/>
            <person name="Ravi V."/>
            <person name="Vij S."/>
            <person name="Kapur A."/>
            <person name="Khurana P."/>
            <person name="Khurana P."/>
            <person name="Khurana J.P."/>
            <person name="Tyagi A.K."/>
            <person name="Gaikwad K."/>
            <person name="Singh A."/>
            <person name="Dalal V."/>
            <person name="Srivastava S."/>
            <person name="Dixit A."/>
            <person name="Pal A.K."/>
            <person name="Ghazi I.A."/>
            <person name="Yadav M."/>
            <person name="Pandit A."/>
            <person name="Bhargava A."/>
            <person name="Sureshbabu K."/>
            <person name="Batra K."/>
            <person name="Sharma T.R."/>
            <person name="Mohapatra T."/>
            <person name="Singh N.K."/>
            <person name="Messing J."/>
            <person name="Nelson A.B."/>
            <person name="Fuks G."/>
            <person name="Kavchok S."/>
            <person name="Keizer G."/>
            <person name="Linton E."/>
            <person name="Llaca V."/>
            <person name="Song R."/>
            <person name="Tanyolac B."/>
            <person name="Young S."/>
            <person name="Ho-Il K."/>
            <person name="Hahn J.H."/>
            <person name="Sangsakoo G."/>
            <person name="Vanavichit A."/>
            <person name="de Mattos Luiz.A.T."/>
            <person name="Zimmer P.D."/>
            <person name="Malone G."/>
            <person name="Dellagostin O."/>
            <person name="de Oliveira A.C."/>
            <person name="Bevan M."/>
            <person name="Bancroft I."/>
            <person name="Minx P."/>
            <person name="Cordum H."/>
            <person name="Wilson R."/>
            <person name="Cheng Z."/>
            <person name="Jin W."/>
            <person name="Jiang J."/>
            <person name="Leong S.A."/>
            <person name="Iwama H."/>
            <person name="Gojobori T."/>
            <person name="Itoh T."/>
            <person name="Niimura Y."/>
            <person name="Fujii Y."/>
            <person name="Habara T."/>
            <person name="Sakai H."/>
            <person name="Sato Y."/>
            <person name="Wilson G."/>
            <person name="Kumar K."/>
            <person name="McCouch S."/>
            <person name="Juretic N."/>
            <person name="Hoen D."/>
            <person name="Wright S."/>
            <person name="Bruskiewich R."/>
            <person name="Bureau T."/>
            <person name="Miyao A."/>
            <person name="Hirochika H."/>
            <person name="Nishikawa T."/>
            <person name="Kadowaki K."/>
            <person name="Sugiura M."/>
            <person name="Burr B."/>
            <person name="Sasaki T."/>
        </authorList>
    </citation>
    <scope>NUCLEOTIDE SEQUENCE [LARGE SCALE GENOMIC DNA]</scope>
    <source>
        <strain evidence="3">cv. Nipponbare</strain>
    </source>
</reference>
<feature type="region of interest" description="Disordered" evidence="1">
    <location>
        <begin position="1"/>
        <end position="20"/>
    </location>
</feature>
<proteinExistence type="predicted"/>
<evidence type="ECO:0000313" key="2">
    <source>
        <dbReference type="EMBL" id="BAD38195.1"/>
    </source>
</evidence>
<dbReference type="AlphaFoldDB" id="Q67UH4"/>
<organism evidence="2 3">
    <name type="scientific">Oryza sativa subsp. japonica</name>
    <name type="common">Rice</name>
    <dbReference type="NCBI Taxonomy" id="39947"/>
    <lineage>
        <taxon>Eukaryota</taxon>
        <taxon>Viridiplantae</taxon>
        <taxon>Streptophyta</taxon>
        <taxon>Embryophyta</taxon>
        <taxon>Tracheophyta</taxon>
        <taxon>Spermatophyta</taxon>
        <taxon>Magnoliopsida</taxon>
        <taxon>Liliopsida</taxon>
        <taxon>Poales</taxon>
        <taxon>Poaceae</taxon>
        <taxon>BOP clade</taxon>
        <taxon>Oryzoideae</taxon>
        <taxon>Oryzeae</taxon>
        <taxon>Oryzinae</taxon>
        <taxon>Oryza</taxon>
        <taxon>Oryza sativa</taxon>
    </lineage>
</organism>
<accession>Q67UH4</accession>
<feature type="compositionally biased region" description="Low complexity" evidence="1">
    <location>
        <begin position="32"/>
        <end position="50"/>
    </location>
</feature>
<dbReference type="Proteomes" id="UP000000763">
    <property type="component" value="Chromosome 6"/>
</dbReference>
<dbReference type="EMBL" id="AP005545">
    <property type="protein sequence ID" value="BAD38195.1"/>
    <property type="molecule type" value="Genomic_DNA"/>
</dbReference>